<evidence type="ECO:0000256" key="1">
    <source>
        <dbReference type="ARBA" id="ARBA00022741"/>
    </source>
</evidence>
<dbReference type="PANTHER" id="PTHR45639">
    <property type="entry name" value="HSC70CB, ISOFORM G-RELATED"/>
    <property type="match status" value="1"/>
</dbReference>
<keyword evidence="3" id="KW-0143">Chaperone</keyword>
<dbReference type="OrthoDB" id="10262720at2759"/>
<feature type="compositionally biased region" description="Basic residues" evidence="4">
    <location>
        <begin position="928"/>
        <end position="938"/>
    </location>
</feature>
<reference evidence="5 6" key="1">
    <citation type="submission" date="2017-06" db="EMBL/GenBank/DDBJ databases">
        <title>Ant-infecting Ophiocordyceps genomes reveal a high diversity of potential behavioral manipulation genes and a possible major role for enterotoxins.</title>
        <authorList>
            <person name="De Bekker C."/>
            <person name="Evans H.C."/>
            <person name="Brachmann A."/>
            <person name="Hughes D.P."/>
        </authorList>
    </citation>
    <scope>NUCLEOTIDE SEQUENCE [LARGE SCALE GENOMIC DNA]</scope>
    <source>
        <strain evidence="5 6">Map64</strain>
    </source>
</reference>
<dbReference type="EMBL" id="NJET01000053">
    <property type="protein sequence ID" value="PHH63283.1"/>
    <property type="molecule type" value="Genomic_DNA"/>
</dbReference>
<keyword evidence="2" id="KW-0067">ATP-binding</keyword>
<dbReference type="Gene3D" id="1.20.1270.10">
    <property type="match status" value="1"/>
</dbReference>
<evidence type="ECO:0000256" key="4">
    <source>
        <dbReference type="SAM" id="MobiDB-lite"/>
    </source>
</evidence>
<feature type="compositionally biased region" description="Basic and acidic residues" evidence="4">
    <location>
        <begin position="845"/>
        <end position="859"/>
    </location>
</feature>
<evidence type="ECO:0000256" key="3">
    <source>
        <dbReference type="ARBA" id="ARBA00023186"/>
    </source>
</evidence>
<dbReference type="PRINTS" id="PR00301">
    <property type="entry name" value="HEATSHOCK70"/>
</dbReference>
<feature type="compositionally biased region" description="Low complexity" evidence="4">
    <location>
        <begin position="824"/>
        <end position="836"/>
    </location>
</feature>
<feature type="region of interest" description="Disordered" evidence="4">
    <location>
        <begin position="923"/>
        <end position="1034"/>
    </location>
</feature>
<evidence type="ECO:0000256" key="2">
    <source>
        <dbReference type="ARBA" id="ARBA00022840"/>
    </source>
</evidence>
<dbReference type="SUPFAM" id="SSF53067">
    <property type="entry name" value="Actin-like ATPase domain"/>
    <property type="match status" value="2"/>
</dbReference>
<comment type="caution">
    <text evidence="5">The sequence shown here is derived from an EMBL/GenBank/DDBJ whole genome shotgun (WGS) entry which is preliminary data.</text>
</comment>
<dbReference type="Pfam" id="PF00012">
    <property type="entry name" value="HSP70"/>
    <property type="match status" value="1"/>
</dbReference>
<feature type="compositionally biased region" description="Polar residues" evidence="4">
    <location>
        <begin position="592"/>
        <end position="605"/>
    </location>
</feature>
<feature type="compositionally biased region" description="Basic and acidic residues" evidence="4">
    <location>
        <begin position="1022"/>
        <end position="1034"/>
    </location>
</feature>
<dbReference type="Gene3D" id="3.30.30.30">
    <property type="match status" value="1"/>
</dbReference>
<sequence length="1034" mass="113360">MRAVRRAVTLNHYGSFAETGIHDAASSNSFVILGQGARRIPLEIVLTKDSRRKETSAVAFKPPKAELKQDSFPERIYGADALAIASRYPGEVYPNLKTLLGLSAGDAVVKEYVARHPGLHLKPCSNRSTTAFKSEALPADQDAWMVEELLAMELQNIQKNAQLAAGHGSSIQSIVLTMPPFYTMEERRAVQSAAELAGLRVLALISDGLAVALNYATSRQFPNINEGATAEHHMVFDMGAGSATATIIRFQSRTVKDTGKFNKTVQEVQVVGSGWDKTLGGDSLNYLIVDDMVSQFVNSQGAKAISASVAAVKSNGRTMARILKESERLRQTLSANIDTQATLEALYEDVDFRYKITRDEFEAMAKEYGERVATTIRDAVKMSGVSLSELASVILHGGATRTPLVQKALEQVVGATDKIRTSVNADEAAAFGAGFRAAELSPSFRVKEIRISEGSMYPAGLKWTTGSKQKQQRQRLWTATSPIGGPAKELTFTDKEDFTMTFFQQVGSDDRPINILSTKNLTATVQAIKDKFPSCAEADLIFKVAVKLAAESAEVQVVKAAVECQAELPEREGFVDGVKNLLGLGKKDQQPLASLSEQSVSTSSDAQEKATKKTTSEASTVSAATSSQDTSTSETSETGSKSGEPSQEAKPVTKKETVTIPVEFVLEQAGLSSLSRPEFAKAKNRLKQFAASDEERTKREEALNQLEAYTYEVRDLLTSDNFITHSTDGERERLATVQSEMSDWFDQEGDNASREMLKSKLKDLTSLVSPIQKRISEEVERPQLVASFKQVLNQTQDLVKKLGKDIADFEAQRAKAEAANSTMPAPASSSASQPPADQVGNAQDSDIKASTDSNEKVEVVTDVVSPPFSSEDVQQLETLCKSTREWLVDAERRQEALPPTADPVLLSKDLLERRRTLEKLTLELAYKSSKKRGTKAKTGKTPPKSKKSDGSKKAKVKPSEERVSELELQEMLEKMQKMKEEKDKDKDKDKDKAGDEQVLEEAKQEPLEDKQRETKESDEDDEKSHGDKTRHDEL</sequence>
<evidence type="ECO:0000313" key="6">
    <source>
        <dbReference type="Proteomes" id="UP000226192"/>
    </source>
</evidence>
<dbReference type="PANTHER" id="PTHR45639:SF3">
    <property type="entry name" value="HYPOXIA UP-REGULATED PROTEIN 1"/>
    <property type="match status" value="1"/>
</dbReference>
<keyword evidence="6" id="KW-1185">Reference proteome</keyword>
<feature type="region of interest" description="Disordered" evidence="4">
    <location>
        <begin position="592"/>
        <end position="654"/>
    </location>
</feature>
<feature type="compositionally biased region" description="Low complexity" evidence="4">
    <location>
        <begin position="616"/>
        <end position="642"/>
    </location>
</feature>
<dbReference type="InterPro" id="IPR013126">
    <property type="entry name" value="Hsp_70_fam"/>
</dbReference>
<protein>
    <submittedName>
        <fullName evidence="5">Uncharacterized protein</fullName>
    </submittedName>
</protein>
<dbReference type="GO" id="GO:0034663">
    <property type="term" value="C:endoplasmic reticulum chaperone complex"/>
    <property type="evidence" value="ECO:0007669"/>
    <property type="project" value="TreeGrafter"/>
</dbReference>
<feature type="region of interest" description="Disordered" evidence="4">
    <location>
        <begin position="815"/>
        <end position="863"/>
    </location>
</feature>
<dbReference type="FunFam" id="3.90.640.10:FF:000039">
    <property type="entry name" value="Hsp70 family chaperone Lhs1/Orp150"/>
    <property type="match status" value="1"/>
</dbReference>
<organism evidence="5 6">
    <name type="scientific">Ophiocordyceps australis</name>
    <dbReference type="NCBI Taxonomy" id="1399860"/>
    <lineage>
        <taxon>Eukaryota</taxon>
        <taxon>Fungi</taxon>
        <taxon>Dikarya</taxon>
        <taxon>Ascomycota</taxon>
        <taxon>Pezizomycotina</taxon>
        <taxon>Sordariomycetes</taxon>
        <taxon>Hypocreomycetidae</taxon>
        <taxon>Hypocreales</taxon>
        <taxon>Ophiocordycipitaceae</taxon>
        <taxon>Ophiocordyceps</taxon>
    </lineage>
</organism>
<keyword evidence="1" id="KW-0547">Nucleotide-binding</keyword>
<dbReference type="InterPro" id="IPR043129">
    <property type="entry name" value="ATPase_NBD"/>
</dbReference>
<name>A0A2C5Y6M6_9HYPO</name>
<evidence type="ECO:0000313" key="5">
    <source>
        <dbReference type="EMBL" id="PHH63283.1"/>
    </source>
</evidence>
<dbReference type="STRING" id="1399860.A0A2C5Y6M6"/>
<proteinExistence type="predicted"/>
<dbReference type="Gene3D" id="3.90.640.10">
    <property type="entry name" value="Actin, Chain A, domain 4"/>
    <property type="match status" value="1"/>
</dbReference>
<dbReference type="AlphaFoldDB" id="A0A2C5Y6M6"/>
<dbReference type="GO" id="GO:0030968">
    <property type="term" value="P:endoplasmic reticulum unfolded protein response"/>
    <property type="evidence" value="ECO:0007669"/>
    <property type="project" value="TreeGrafter"/>
</dbReference>
<dbReference type="GO" id="GO:0140662">
    <property type="term" value="F:ATP-dependent protein folding chaperone"/>
    <property type="evidence" value="ECO:0007669"/>
    <property type="project" value="InterPro"/>
</dbReference>
<dbReference type="InterPro" id="IPR029048">
    <property type="entry name" value="HSP70_C_sf"/>
</dbReference>
<dbReference type="GO" id="GO:0005524">
    <property type="term" value="F:ATP binding"/>
    <property type="evidence" value="ECO:0007669"/>
    <property type="project" value="UniProtKB-KW"/>
</dbReference>
<dbReference type="SUPFAM" id="SSF100934">
    <property type="entry name" value="Heat shock protein 70kD (HSP70), C-terminal subdomain"/>
    <property type="match status" value="1"/>
</dbReference>
<dbReference type="Proteomes" id="UP000226192">
    <property type="component" value="Unassembled WGS sequence"/>
</dbReference>
<dbReference type="CDD" id="cd10230">
    <property type="entry name" value="ASKHA_NBD_HSP70_HYOU1"/>
    <property type="match status" value="1"/>
</dbReference>
<dbReference type="Gene3D" id="3.30.420.40">
    <property type="match status" value="2"/>
</dbReference>
<feature type="compositionally biased region" description="Basic and acidic residues" evidence="4">
    <location>
        <begin position="946"/>
        <end position="1015"/>
    </location>
</feature>
<gene>
    <name evidence="5" type="ORF">CDD81_6140</name>
</gene>
<feature type="compositionally biased region" description="Basic and acidic residues" evidence="4">
    <location>
        <begin position="606"/>
        <end position="615"/>
    </location>
</feature>
<accession>A0A2C5Y6M6</accession>